<dbReference type="PANTHER" id="PTHR37318">
    <property type="entry name" value="BSL7504 PROTEIN"/>
    <property type="match status" value="1"/>
</dbReference>
<comment type="caution">
    <text evidence="2">The sequence shown here is derived from an EMBL/GenBank/DDBJ whole genome shotgun (WGS) entry which is preliminary data.</text>
</comment>
<dbReference type="GO" id="GO:0006355">
    <property type="term" value="P:regulation of DNA-templated transcription"/>
    <property type="evidence" value="ECO:0007669"/>
    <property type="project" value="UniProtKB-ARBA"/>
</dbReference>
<dbReference type="InterPro" id="IPR036390">
    <property type="entry name" value="WH_DNA-bd_sf"/>
</dbReference>
<evidence type="ECO:0000259" key="1">
    <source>
        <dbReference type="Pfam" id="PF13601"/>
    </source>
</evidence>
<dbReference type="EMBL" id="QNRR01000003">
    <property type="protein sequence ID" value="RBP45023.1"/>
    <property type="molecule type" value="Genomic_DNA"/>
</dbReference>
<dbReference type="AlphaFoldDB" id="A0A366HQ13"/>
<dbReference type="InterPro" id="IPR036388">
    <property type="entry name" value="WH-like_DNA-bd_sf"/>
</dbReference>
<dbReference type="SUPFAM" id="SSF46785">
    <property type="entry name" value="Winged helix' DNA-binding domain"/>
    <property type="match status" value="1"/>
</dbReference>
<dbReference type="PANTHER" id="PTHR37318:SF1">
    <property type="entry name" value="BSL7504 PROTEIN"/>
    <property type="match status" value="1"/>
</dbReference>
<protein>
    <submittedName>
        <fullName evidence="2">Winged helix DNA-binding protein</fullName>
    </submittedName>
</protein>
<gene>
    <name evidence="2" type="ORF">DES53_10318</name>
</gene>
<accession>A0A366HQ13</accession>
<feature type="domain" description="Winged helix DNA-binding" evidence="1">
    <location>
        <begin position="16"/>
        <end position="96"/>
    </location>
</feature>
<keyword evidence="2" id="KW-0238">DNA-binding</keyword>
<sequence length="102" mass="11533">MIDFSQLDRVIHEKSRLSIMTLLASRSPWSFQELKTELSMSDGNLITHLRTLTKEGYVRELKTTAGDSGRPMTQYEITGAGNSAFRAYVKVLEAIVQQSRPK</sequence>
<proteinExistence type="predicted"/>
<name>A0A366HQ13_9BACT</name>
<dbReference type="Pfam" id="PF13601">
    <property type="entry name" value="HTH_34"/>
    <property type="match status" value="1"/>
</dbReference>
<dbReference type="Proteomes" id="UP000253426">
    <property type="component" value="Unassembled WGS sequence"/>
</dbReference>
<organism evidence="2 3">
    <name type="scientific">Roseimicrobium gellanilyticum</name>
    <dbReference type="NCBI Taxonomy" id="748857"/>
    <lineage>
        <taxon>Bacteria</taxon>
        <taxon>Pseudomonadati</taxon>
        <taxon>Verrucomicrobiota</taxon>
        <taxon>Verrucomicrobiia</taxon>
        <taxon>Verrucomicrobiales</taxon>
        <taxon>Verrucomicrobiaceae</taxon>
        <taxon>Roseimicrobium</taxon>
    </lineage>
</organism>
<dbReference type="InterPro" id="IPR027395">
    <property type="entry name" value="WH_DNA-bd_dom"/>
</dbReference>
<evidence type="ECO:0000313" key="2">
    <source>
        <dbReference type="EMBL" id="RBP45023.1"/>
    </source>
</evidence>
<evidence type="ECO:0000313" key="3">
    <source>
        <dbReference type="Proteomes" id="UP000253426"/>
    </source>
</evidence>
<dbReference type="GO" id="GO:0003677">
    <property type="term" value="F:DNA binding"/>
    <property type="evidence" value="ECO:0007669"/>
    <property type="project" value="UniProtKB-KW"/>
</dbReference>
<reference evidence="2 3" key="1">
    <citation type="submission" date="2018-06" db="EMBL/GenBank/DDBJ databases">
        <title>Genomic Encyclopedia of Type Strains, Phase IV (KMG-IV): sequencing the most valuable type-strain genomes for metagenomic binning, comparative biology and taxonomic classification.</title>
        <authorList>
            <person name="Goeker M."/>
        </authorList>
    </citation>
    <scope>NUCLEOTIDE SEQUENCE [LARGE SCALE GENOMIC DNA]</scope>
    <source>
        <strain evidence="2 3">DSM 25532</strain>
    </source>
</reference>
<dbReference type="RefSeq" id="WP_113958168.1">
    <property type="nucleotide sequence ID" value="NZ_QNRR01000003.1"/>
</dbReference>
<keyword evidence="3" id="KW-1185">Reference proteome</keyword>
<dbReference type="Gene3D" id="1.10.10.10">
    <property type="entry name" value="Winged helix-like DNA-binding domain superfamily/Winged helix DNA-binding domain"/>
    <property type="match status" value="1"/>
</dbReference>
<dbReference type="InterPro" id="IPR011991">
    <property type="entry name" value="ArsR-like_HTH"/>
</dbReference>
<dbReference type="CDD" id="cd00090">
    <property type="entry name" value="HTH_ARSR"/>
    <property type="match status" value="1"/>
</dbReference>
<dbReference type="OrthoDB" id="9800369at2"/>